<keyword evidence="5 11" id="KW-0808">Transferase</keyword>
<organism evidence="14 15">
    <name type="scientific">Dokdonella koreensis DS-123</name>
    <dbReference type="NCBI Taxonomy" id="1300342"/>
    <lineage>
        <taxon>Bacteria</taxon>
        <taxon>Pseudomonadati</taxon>
        <taxon>Pseudomonadota</taxon>
        <taxon>Gammaproteobacteria</taxon>
        <taxon>Lysobacterales</taxon>
        <taxon>Rhodanobacteraceae</taxon>
        <taxon>Dokdonella</taxon>
    </lineage>
</organism>
<keyword evidence="8 11" id="KW-0378">Hydrolase</keyword>
<feature type="binding site" evidence="11">
    <location>
        <begin position="320"/>
        <end position="326"/>
    </location>
    <ligand>
        <name>ATP</name>
        <dbReference type="ChEBI" id="CHEBI:30616"/>
    </ligand>
</feature>
<evidence type="ECO:0000313" key="14">
    <source>
        <dbReference type="EMBL" id="ANB19292.1"/>
    </source>
</evidence>
<keyword evidence="2 11" id="KW-0963">Cytoplasm</keyword>
<dbReference type="InterPro" id="IPR010452">
    <property type="entry name" value="Isocitrate_DH_AceK"/>
</dbReference>
<dbReference type="GO" id="GO:0004674">
    <property type="term" value="F:protein serine/threonine kinase activity"/>
    <property type="evidence" value="ECO:0007669"/>
    <property type="project" value="UniProtKB-KW"/>
</dbReference>
<keyword evidence="10 11" id="KW-0904">Protein phosphatase</keyword>
<protein>
    <recommendedName>
        <fullName evidence="11">Isocitrate dehydrogenase kinase/phosphatase</fullName>
        <shortName evidence="11">IDH kinase/phosphatase</shortName>
        <shortName evidence="11">IDHK/P</shortName>
        <ecNumber evidence="11">2.7.11.5</ecNumber>
        <ecNumber evidence="11">3.1.3.-</ecNumber>
    </recommendedName>
</protein>
<evidence type="ECO:0000256" key="1">
    <source>
        <dbReference type="ARBA" id="ARBA00022435"/>
    </source>
</evidence>
<dbReference type="GO" id="GO:0006099">
    <property type="term" value="P:tricarboxylic acid cycle"/>
    <property type="evidence" value="ECO:0007669"/>
    <property type="project" value="UniProtKB-UniRule"/>
</dbReference>
<dbReference type="HAMAP" id="MF_00747">
    <property type="entry name" value="AceK"/>
    <property type="match status" value="1"/>
</dbReference>
<dbReference type="PIRSF" id="PIRSF000719">
    <property type="entry name" value="AceK"/>
    <property type="match status" value="1"/>
</dbReference>
<evidence type="ECO:0000256" key="8">
    <source>
        <dbReference type="ARBA" id="ARBA00022801"/>
    </source>
</evidence>
<feature type="domain" description="Isocitrate dehydrogenase kinase/phosphatase (AceK) regulatory" evidence="13">
    <location>
        <begin position="15"/>
        <end position="310"/>
    </location>
</feature>
<comment type="function">
    <text evidence="11">Bifunctional enzyme which can phosphorylate or dephosphorylate isocitrate dehydrogenase (IDH) on a specific serine residue. This is a regulatory mechanism which enables bacteria to bypass the Krebs cycle via the glyoxylate shunt in response to the source of carbon. When bacteria are grown on glucose, IDH is fully active and unphosphorylated, but when grown on acetate or ethanol, the activity of IDH declines drastically concomitant with its phosphorylation.</text>
</comment>
<keyword evidence="9 11" id="KW-0067">ATP-binding</keyword>
<gene>
    <name evidence="11" type="primary">aceK</name>
    <name evidence="14" type="ORF">I596_3303</name>
</gene>
<comment type="catalytic activity">
    <reaction evidence="11">
        <text>L-seryl-[isocitrate dehydrogenase] + ATP = O-phospho-L-seryl-[isocitrate dehydrogenase] + ADP + H(+)</text>
        <dbReference type="Rhea" id="RHEA:43540"/>
        <dbReference type="Rhea" id="RHEA-COMP:10605"/>
        <dbReference type="Rhea" id="RHEA-COMP:10606"/>
        <dbReference type="ChEBI" id="CHEBI:15378"/>
        <dbReference type="ChEBI" id="CHEBI:29999"/>
        <dbReference type="ChEBI" id="CHEBI:30616"/>
        <dbReference type="ChEBI" id="CHEBI:83421"/>
        <dbReference type="ChEBI" id="CHEBI:456216"/>
        <dbReference type="EC" id="2.7.11.5"/>
    </reaction>
</comment>
<evidence type="ECO:0000259" key="12">
    <source>
        <dbReference type="Pfam" id="PF06315"/>
    </source>
</evidence>
<evidence type="ECO:0000256" key="11">
    <source>
        <dbReference type="HAMAP-Rule" id="MF_00747"/>
    </source>
</evidence>
<dbReference type="GO" id="GO:0004721">
    <property type="term" value="F:phosphoprotein phosphatase activity"/>
    <property type="evidence" value="ECO:0007669"/>
    <property type="project" value="UniProtKB-KW"/>
</dbReference>
<sequence>MQARPDPTSVPARAAALILDAFLDYNARFSDITRRAKRWFERRSWRQAQIDLVWRLDLYEECLAETLGRLELLLDDRVRSRPLWRQIRDAFDHQVAPLLDRELSKTFFNSLSRRFFHTTGVAADIEFVALDSDPTAHVVRAVERTPYPLGTEPAHAVERVFADFPFACGYADAAADAAAVLDALAAQLDALDCGAATAIELLPTPFFRERRAYLVGRAFGERAGTPLVIALVSTAEGIRADAVLTDAARISMLFGFTRSYFLADLPTIADTIVYLHGLMPHKPIEELYTVLGRAKQGKTERYRHLFRHLAAHPAERLVRADGERGMVMAVFTPRDYPLVFKVIRDRFAYPKDIGRRQVEEKYRLVFRYDRIGRLVDAQEFRHLRFPLDQFDPPMLDELLRECAETVTTDGDDLVVAHCYVERRLRPLNLYAREAEPAAALQAVLDYGQAIKDLARSNIFPGDLLLKNFGITRGGRAIFYDYDELCLVESCRFRALPDARDEDETRPLEDWLTVRENDVFPEQFPRFLGIPAELRAALIATHGEIFDPRWWQAVQAGLAAGDYADVPPYPPSARLAALPA</sequence>
<dbReference type="PANTHER" id="PTHR39559">
    <property type="match status" value="1"/>
</dbReference>
<dbReference type="AlphaFoldDB" id="A0A167H7B5"/>
<dbReference type="InterPro" id="IPR046855">
    <property type="entry name" value="AceK_kinase"/>
</dbReference>
<dbReference type="GO" id="GO:0008772">
    <property type="term" value="F:[isocitrate dehydrogenase (NADP+)] kinase activity"/>
    <property type="evidence" value="ECO:0007669"/>
    <property type="project" value="UniProtKB-UniRule"/>
</dbReference>
<keyword evidence="1 11" id="KW-0329">Glyoxylate bypass</keyword>
<keyword evidence="4 11" id="KW-0816">Tricarboxylic acid cycle</keyword>
<dbReference type="EC" id="3.1.3.-" evidence="11"/>
<feature type="domain" description="Isocitrate dehydrogenase kinase/phosphatase (AceK) kinase" evidence="12">
    <location>
        <begin position="315"/>
        <end position="569"/>
    </location>
</feature>
<dbReference type="GO" id="GO:0005737">
    <property type="term" value="C:cytoplasm"/>
    <property type="evidence" value="ECO:0007669"/>
    <property type="project" value="UniProtKB-SubCell"/>
</dbReference>
<evidence type="ECO:0000256" key="3">
    <source>
        <dbReference type="ARBA" id="ARBA00022527"/>
    </source>
</evidence>
<evidence type="ECO:0000256" key="6">
    <source>
        <dbReference type="ARBA" id="ARBA00022741"/>
    </source>
</evidence>
<comment type="subcellular location">
    <subcellularLocation>
        <location evidence="11">Cytoplasm</location>
    </subcellularLocation>
</comment>
<dbReference type="KEGG" id="dko:I596_3303"/>
<dbReference type="GO" id="GO:0006097">
    <property type="term" value="P:glyoxylate cycle"/>
    <property type="evidence" value="ECO:0007669"/>
    <property type="project" value="UniProtKB-UniRule"/>
</dbReference>
<feature type="binding site" evidence="11">
    <location>
        <position position="341"/>
    </location>
    <ligand>
        <name>ATP</name>
        <dbReference type="ChEBI" id="CHEBI:30616"/>
    </ligand>
</feature>
<dbReference type="NCBIfam" id="NF002804">
    <property type="entry name" value="PRK02946.1"/>
    <property type="match status" value="1"/>
</dbReference>
<dbReference type="Proteomes" id="UP000076830">
    <property type="component" value="Chromosome"/>
</dbReference>
<comment type="similarity">
    <text evidence="11">Belongs to the AceK family.</text>
</comment>
<dbReference type="GO" id="GO:0005524">
    <property type="term" value="F:ATP binding"/>
    <property type="evidence" value="ECO:0007669"/>
    <property type="project" value="UniProtKB-UniRule"/>
</dbReference>
<evidence type="ECO:0000256" key="10">
    <source>
        <dbReference type="ARBA" id="ARBA00022912"/>
    </source>
</evidence>
<evidence type="ECO:0000256" key="4">
    <source>
        <dbReference type="ARBA" id="ARBA00022532"/>
    </source>
</evidence>
<proteinExistence type="inferred from homology"/>
<dbReference type="PANTHER" id="PTHR39559:SF1">
    <property type="entry name" value="ISOCITRATE DEHYDROGENASE KINASE_PHOSPHATASE"/>
    <property type="match status" value="1"/>
</dbReference>
<evidence type="ECO:0000256" key="9">
    <source>
        <dbReference type="ARBA" id="ARBA00022840"/>
    </source>
</evidence>
<evidence type="ECO:0000256" key="5">
    <source>
        <dbReference type="ARBA" id="ARBA00022679"/>
    </source>
</evidence>
<dbReference type="OrthoDB" id="5287793at2"/>
<evidence type="ECO:0000256" key="7">
    <source>
        <dbReference type="ARBA" id="ARBA00022777"/>
    </source>
</evidence>
<dbReference type="Pfam" id="PF20423">
    <property type="entry name" value="AceK_regulatory"/>
    <property type="match status" value="1"/>
</dbReference>
<dbReference type="InterPro" id="IPR046854">
    <property type="entry name" value="AceK_regulatory"/>
</dbReference>
<dbReference type="RefSeq" id="WP_067649953.1">
    <property type="nucleotide sequence ID" value="NZ_CP015249.1"/>
</dbReference>
<dbReference type="GO" id="GO:0006006">
    <property type="term" value="P:glucose metabolic process"/>
    <property type="evidence" value="ECO:0007669"/>
    <property type="project" value="InterPro"/>
</dbReference>
<dbReference type="Pfam" id="PF06315">
    <property type="entry name" value="AceK_kinase"/>
    <property type="match status" value="1"/>
</dbReference>
<dbReference type="EC" id="2.7.11.5" evidence="11"/>
<keyword evidence="7 11" id="KW-0418">Kinase</keyword>
<keyword evidence="3 11" id="KW-0723">Serine/threonine-protein kinase</keyword>
<feature type="active site" evidence="11">
    <location>
        <position position="376"/>
    </location>
</feature>
<evidence type="ECO:0000256" key="2">
    <source>
        <dbReference type="ARBA" id="ARBA00022490"/>
    </source>
</evidence>
<accession>A0A167H7B5</accession>
<dbReference type="STRING" id="1300342.I596_3303"/>
<keyword evidence="6 11" id="KW-0547">Nucleotide-binding</keyword>
<evidence type="ECO:0000259" key="13">
    <source>
        <dbReference type="Pfam" id="PF20423"/>
    </source>
</evidence>
<dbReference type="GO" id="GO:0016208">
    <property type="term" value="F:AMP binding"/>
    <property type="evidence" value="ECO:0007669"/>
    <property type="project" value="TreeGrafter"/>
</dbReference>
<reference evidence="14 15" key="1">
    <citation type="submission" date="2016-04" db="EMBL/GenBank/DDBJ databases">
        <title>Complete genome sequence of Dokdonella koreensis DS-123T.</title>
        <authorList>
            <person name="Kim J.F."/>
            <person name="Lee H."/>
            <person name="Kwak M.-J."/>
        </authorList>
    </citation>
    <scope>NUCLEOTIDE SEQUENCE [LARGE SCALE GENOMIC DNA]</scope>
    <source>
        <strain evidence="14 15">DS-123</strain>
    </source>
</reference>
<evidence type="ECO:0000313" key="15">
    <source>
        <dbReference type="Proteomes" id="UP000076830"/>
    </source>
</evidence>
<dbReference type="EMBL" id="CP015249">
    <property type="protein sequence ID" value="ANB19292.1"/>
    <property type="molecule type" value="Genomic_DNA"/>
</dbReference>
<keyword evidence="15" id="KW-1185">Reference proteome</keyword>
<name>A0A167H7B5_9GAMM</name>
<dbReference type="PATRIC" id="fig|1300342.3.peg.3227"/>